<evidence type="ECO:0000313" key="3">
    <source>
        <dbReference type="Proteomes" id="UP001497497"/>
    </source>
</evidence>
<organism evidence="2 3">
    <name type="scientific">Lymnaea stagnalis</name>
    <name type="common">Great pond snail</name>
    <name type="synonym">Helix stagnalis</name>
    <dbReference type="NCBI Taxonomy" id="6523"/>
    <lineage>
        <taxon>Eukaryota</taxon>
        <taxon>Metazoa</taxon>
        <taxon>Spiralia</taxon>
        <taxon>Lophotrochozoa</taxon>
        <taxon>Mollusca</taxon>
        <taxon>Gastropoda</taxon>
        <taxon>Heterobranchia</taxon>
        <taxon>Euthyneura</taxon>
        <taxon>Panpulmonata</taxon>
        <taxon>Hygrophila</taxon>
        <taxon>Lymnaeoidea</taxon>
        <taxon>Lymnaeidae</taxon>
        <taxon>Lymnaea</taxon>
    </lineage>
</organism>
<protein>
    <submittedName>
        <fullName evidence="2">Uncharacterized protein</fullName>
    </submittedName>
</protein>
<feature type="non-terminal residue" evidence="2">
    <location>
        <position position="1"/>
    </location>
</feature>
<dbReference type="EMBL" id="CAXITT010000639">
    <property type="protein sequence ID" value="CAL1544706.1"/>
    <property type="molecule type" value="Genomic_DNA"/>
</dbReference>
<dbReference type="AlphaFoldDB" id="A0AAV2IGB9"/>
<evidence type="ECO:0000256" key="1">
    <source>
        <dbReference type="SAM" id="MobiDB-lite"/>
    </source>
</evidence>
<accession>A0AAV2IGB9</accession>
<feature type="compositionally biased region" description="Polar residues" evidence="1">
    <location>
        <begin position="52"/>
        <end position="68"/>
    </location>
</feature>
<comment type="caution">
    <text evidence="2">The sequence shown here is derived from an EMBL/GenBank/DDBJ whole genome shotgun (WGS) entry which is preliminary data.</text>
</comment>
<feature type="compositionally biased region" description="Polar residues" evidence="1">
    <location>
        <begin position="1"/>
        <end position="17"/>
    </location>
</feature>
<feature type="region of interest" description="Disordered" evidence="1">
    <location>
        <begin position="1"/>
        <end position="32"/>
    </location>
</feature>
<gene>
    <name evidence="2" type="ORF">GSLYS_00018189001</name>
</gene>
<proteinExistence type="predicted"/>
<dbReference type="Proteomes" id="UP001497497">
    <property type="component" value="Unassembled WGS sequence"/>
</dbReference>
<feature type="region of interest" description="Disordered" evidence="1">
    <location>
        <begin position="44"/>
        <end position="68"/>
    </location>
</feature>
<name>A0AAV2IGB9_LYMST</name>
<evidence type="ECO:0000313" key="2">
    <source>
        <dbReference type="EMBL" id="CAL1544706.1"/>
    </source>
</evidence>
<reference evidence="2 3" key="1">
    <citation type="submission" date="2024-04" db="EMBL/GenBank/DDBJ databases">
        <authorList>
            <consortium name="Genoscope - CEA"/>
            <person name="William W."/>
        </authorList>
    </citation>
    <scope>NUCLEOTIDE SEQUENCE [LARGE SCALE GENOMIC DNA]</scope>
</reference>
<sequence>NDSNDPLQAPSTSSSGDNAVPPPKRANLTDKIAPQDAAQNILASISKKKQGVPNQTSTNQHSTAQNSIATQTDILTTFHRNVHELMIIMTETDPGNVENIEAVVAKVLEGHRHSAA</sequence>
<keyword evidence="3" id="KW-1185">Reference proteome</keyword>